<dbReference type="PANTHER" id="PTHR45876">
    <property type="entry name" value="FI04035P"/>
    <property type="match status" value="1"/>
</dbReference>
<evidence type="ECO:0000313" key="5">
    <source>
        <dbReference type="EMBL" id="RWS16413.1"/>
    </source>
</evidence>
<name>A0A3S3PU46_9ACAR</name>
<dbReference type="InterPro" id="IPR008936">
    <property type="entry name" value="Rho_GTPase_activation_prot"/>
</dbReference>
<keyword evidence="1" id="KW-0175">Coiled coil</keyword>
<dbReference type="PROSITE" id="PS51016">
    <property type="entry name" value="MYTH4"/>
    <property type="match status" value="1"/>
</dbReference>
<dbReference type="InterPro" id="IPR001202">
    <property type="entry name" value="WW_dom"/>
</dbReference>
<dbReference type="GO" id="GO:0007165">
    <property type="term" value="P:signal transduction"/>
    <property type="evidence" value="ECO:0007669"/>
    <property type="project" value="InterPro"/>
</dbReference>
<gene>
    <name evidence="5" type="ORF">B4U79_07193</name>
</gene>
<protein>
    <submittedName>
        <fullName evidence="5">Rho GTPase-activating protein 39-like protein</fullName>
    </submittedName>
</protein>
<dbReference type="InterPro" id="IPR000857">
    <property type="entry name" value="MyTH4_dom"/>
</dbReference>
<feature type="domain" description="WW" evidence="2">
    <location>
        <begin position="38"/>
        <end position="72"/>
    </location>
</feature>
<dbReference type="EMBL" id="NCKU01000233">
    <property type="protein sequence ID" value="RWS16413.1"/>
    <property type="molecule type" value="Genomic_DNA"/>
</dbReference>
<dbReference type="SMART" id="SM00324">
    <property type="entry name" value="RhoGAP"/>
    <property type="match status" value="1"/>
</dbReference>
<dbReference type="Gene3D" id="2.20.70.10">
    <property type="match status" value="1"/>
</dbReference>
<dbReference type="STRING" id="1965070.A0A3S3PU46"/>
<dbReference type="AlphaFoldDB" id="A0A3S3PU46"/>
<dbReference type="Pfam" id="PF00784">
    <property type="entry name" value="MyTH4"/>
    <property type="match status" value="1"/>
</dbReference>
<dbReference type="GO" id="GO:0005096">
    <property type="term" value="F:GTPase activator activity"/>
    <property type="evidence" value="ECO:0007669"/>
    <property type="project" value="TreeGrafter"/>
</dbReference>
<keyword evidence="6" id="KW-1185">Reference proteome</keyword>
<dbReference type="PROSITE" id="PS50238">
    <property type="entry name" value="RHOGAP"/>
    <property type="match status" value="1"/>
</dbReference>
<feature type="coiled-coil region" evidence="1">
    <location>
        <begin position="181"/>
        <end position="222"/>
    </location>
</feature>
<dbReference type="OrthoDB" id="437889at2759"/>
<evidence type="ECO:0000259" key="4">
    <source>
        <dbReference type="PROSITE" id="PS51016"/>
    </source>
</evidence>
<dbReference type="InterPro" id="IPR000198">
    <property type="entry name" value="RhoGAP_dom"/>
</dbReference>
<dbReference type="GO" id="GO:0005737">
    <property type="term" value="C:cytoplasm"/>
    <property type="evidence" value="ECO:0007669"/>
    <property type="project" value="TreeGrafter"/>
</dbReference>
<dbReference type="Pfam" id="PF00397">
    <property type="entry name" value="WW"/>
    <property type="match status" value="1"/>
</dbReference>
<dbReference type="SMART" id="SM00139">
    <property type="entry name" value="MyTH4"/>
    <property type="match status" value="1"/>
</dbReference>
<organism evidence="5 6">
    <name type="scientific">Dinothrombium tinctorium</name>
    <dbReference type="NCBI Taxonomy" id="1965070"/>
    <lineage>
        <taxon>Eukaryota</taxon>
        <taxon>Metazoa</taxon>
        <taxon>Ecdysozoa</taxon>
        <taxon>Arthropoda</taxon>
        <taxon>Chelicerata</taxon>
        <taxon>Arachnida</taxon>
        <taxon>Acari</taxon>
        <taxon>Acariformes</taxon>
        <taxon>Trombidiformes</taxon>
        <taxon>Prostigmata</taxon>
        <taxon>Anystina</taxon>
        <taxon>Parasitengona</taxon>
        <taxon>Trombidioidea</taxon>
        <taxon>Trombidiidae</taxon>
        <taxon>Dinothrombium</taxon>
    </lineage>
</organism>
<evidence type="ECO:0000259" key="3">
    <source>
        <dbReference type="PROSITE" id="PS50238"/>
    </source>
</evidence>
<evidence type="ECO:0000313" key="6">
    <source>
        <dbReference type="Proteomes" id="UP000285301"/>
    </source>
</evidence>
<feature type="domain" description="Rho-GAP" evidence="3">
    <location>
        <begin position="435"/>
        <end position="667"/>
    </location>
</feature>
<dbReference type="SUPFAM" id="SSF48350">
    <property type="entry name" value="GTPase activation domain, GAP"/>
    <property type="match status" value="1"/>
</dbReference>
<feature type="domain" description="MyTH4" evidence="4">
    <location>
        <begin position="249"/>
        <end position="422"/>
    </location>
</feature>
<proteinExistence type="predicted"/>
<dbReference type="Pfam" id="PF00620">
    <property type="entry name" value="RhoGAP"/>
    <property type="match status" value="1"/>
</dbReference>
<comment type="caution">
    <text evidence="5">The sequence shown here is derived from an EMBL/GenBank/DDBJ whole genome shotgun (WGS) entry which is preliminary data.</text>
</comment>
<dbReference type="Gene3D" id="1.25.40.530">
    <property type="entry name" value="MyTH4 domain"/>
    <property type="match status" value="1"/>
</dbReference>
<dbReference type="Proteomes" id="UP000285301">
    <property type="component" value="Unassembled WGS sequence"/>
</dbReference>
<evidence type="ECO:0000256" key="1">
    <source>
        <dbReference type="SAM" id="Coils"/>
    </source>
</evidence>
<sequence length="672" mass="77587">MDSDWIRVKEPLNRDEKMFINLKSGECLWEPPMNAKIRECSEQWWELFDERTQRFYYYNSSTMETKWEKPGGSELIVIPLHKLKVMKQQQQHHTQQQFRRTTLPSTIGRRIAQQTTTSTTTSDKESQTVETLKVLIDCETQTDQQLLLNQPLFQPQHLRRAEKENSLKDYLMSEARFAEEEVAMKINKEKAKEKRKEEKNKVDKAEKAEEKHEENLELFAKENIKRHLKKGGVNLLLKRKESMKGMLIWTKNSIKQPMIATIMNIGGGMKQEAILCFKLIQEWCGDRHMERSAGDEELSEEEQRLAIANELIAKGVNKGVCLRDEIYVQLCRQTTENPSEESCRRGLMLISLCLFYFGPSSKFAPYLLSFLSKHKMREEQCVRVAQAKLEKRMNLMRQGFNEIETGGFTKRAGGSKELRMVLNAIAEGNPGWFGESLQETMTRQTDEIKNGGGKYIERRLPWIQVELSETILKLGGAQTEGIFRIGPDFEEMATIRLAIDCHSFLNRIEFDRATDDVNIYASLLKQWFRELQTPVIPYSLYDKCLANCENPKEALDIILNQLPIINKLSIGHLIRFLQVFSAPQNVAKTKMDENNLSMVWSPNILRSPPPNNTFNNSAASSSSSFNHTLNSHHSSALLPSHSSSLFENTRKEMLFMKTLIKHLNTSFIQGMI</sequence>
<reference evidence="5 6" key="1">
    <citation type="journal article" date="2018" name="Gigascience">
        <title>Genomes of trombidid mites reveal novel predicted allergens and laterally-transferred genes associated with secondary metabolism.</title>
        <authorList>
            <person name="Dong X."/>
            <person name="Chaisiri K."/>
            <person name="Xia D."/>
            <person name="Armstrong S.D."/>
            <person name="Fang Y."/>
            <person name="Donnelly M.J."/>
            <person name="Kadowaki T."/>
            <person name="McGarry J.W."/>
            <person name="Darby A.C."/>
            <person name="Makepeace B.L."/>
        </authorList>
    </citation>
    <scope>NUCLEOTIDE SEQUENCE [LARGE SCALE GENOMIC DNA]</scope>
    <source>
        <strain evidence="5">UoL-WK</strain>
    </source>
</reference>
<dbReference type="PROSITE" id="PS50020">
    <property type="entry name" value="WW_DOMAIN_2"/>
    <property type="match status" value="1"/>
</dbReference>
<dbReference type="SUPFAM" id="SSF51045">
    <property type="entry name" value="WW domain"/>
    <property type="match status" value="1"/>
</dbReference>
<dbReference type="InterPro" id="IPR038185">
    <property type="entry name" value="MyTH4_dom_sf"/>
</dbReference>
<evidence type="ECO:0000259" key="2">
    <source>
        <dbReference type="PROSITE" id="PS50020"/>
    </source>
</evidence>
<dbReference type="Gene3D" id="1.10.555.10">
    <property type="entry name" value="Rho GTPase activation protein"/>
    <property type="match status" value="1"/>
</dbReference>
<dbReference type="GO" id="GO:0005856">
    <property type="term" value="C:cytoskeleton"/>
    <property type="evidence" value="ECO:0007669"/>
    <property type="project" value="InterPro"/>
</dbReference>
<dbReference type="InterPro" id="IPR036020">
    <property type="entry name" value="WW_dom_sf"/>
</dbReference>
<accession>A0A3S3PU46</accession>
<dbReference type="PANTHER" id="PTHR45876:SF8">
    <property type="entry name" value="FI04035P"/>
    <property type="match status" value="1"/>
</dbReference>